<protein>
    <submittedName>
        <fullName evidence="2">Uncharacterized protein</fullName>
    </submittedName>
</protein>
<keyword evidence="1" id="KW-0812">Transmembrane</keyword>
<evidence type="ECO:0000256" key="1">
    <source>
        <dbReference type="SAM" id="Phobius"/>
    </source>
</evidence>
<reference evidence="3" key="1">
    <citation type="submission" date="2017-01" db="EMBL/GenBank/DDBJ databases">
        <title>Comparative genomics of anhydrobiosis in the tardigrade Hypsibius dujardini.</title>
        <authorList>
            <person name="Yoshida Y."/>
            <person name="Koutsovoulos G."/>
            <person name="Laetsch D."/>
            <person name="Stevens L."/>
            <person name="Kumar S."/>
            <person name="Horikawa D."/>
            <person name="Ishino K."/>
            <person name="Komine S."/>
            <person name="Tomita M."/>
            <person name="Blaxter M."/>
            <person name="Arakawa K."/>
        </authorList>
    </citation>
    <scope>NUCLEOTIDE SEQUENCE [LARGE SCALE GENOMIC DNA]</scope>
    <source>
        <strain evidence="3">Z151</strain>
    </source>
</reference>
<keyword evidence="3" id="KW-1185">Reference proteome</keyword>
<name>A0A1W0WWH2_HYPEX</name>
<evidence type="ECO:0000313" key="3">
    <source>
        <dbReference type="Proteomes" id="UP000192578"/>
    </source>
</evidence>
<gene>
    <name evidence="2" type="ORF">BV898_06519</name>
</gene>
<organism evidence="2 3">
    <name type="scientific">Hypsibius exemplaris</name>
    <name type="common">Freshwater tardigrade</name>
    <dbReference type="NCBI Taxonomy" id="2072580"/>
    <lineage>
        <taxon>Eukaryota</taxon>
        <taxon>Metazoa</taxon>
        <taxon>Ecdysozoa</taxon>
        <taxon>Tardigrada</taxon>
        <taxon>Eutardigrada</taxon>
        <taxon>Parachela</taxon>
        <taxon>Hypsibioidea</taxon>
        <taxon>Hypsibiidae</taxon>
        <taxon>Hypsibius</taxon>
    </lineage>
</organism>
<accession>A0A1W0WWH2</accession>
<proteinExistence type="predicted"/>
<comment type="caution">
    <text evidence="2">The sequence shown here is derived from an EMBL/GenBank/DDBJ whole genome shotgun (WGS) entry which is preliminary data.</text>
</comment>
<evidence type="ECO:0000313" key="2">
    <source>
        <dbReference type="EMBL" id="OQV19532.1"/>
    </source>
</evidence>
<dbReference type="AlphaFoldDB" id="A0A1W0WWH2"/>
<keyword evidence="1" id="KW-1133">Transmembrane helix</keyword>
<keyword evidence="1" id="KW-0472">Membrane</keyword>
<feature type="transmembrane region" description="Helical" evidence="1">
    <location>
        <begin position="39"/>
        <end position="61"/>
    </location>
</feature>
<dbReference type="Proteomes" id="UP000192578">
    <property type="component" value="Unassembled WGS sequence"/>
</dbReference>
<dbReference type="EMBL" id="MTYJ01000038">
    <property type="protein sequence ID" value="OQV19532.1"/>
    <property type="molecule type" value="Genomic_DNA"/>
</dbReference>
<sequence length="129" mass="14847">MFHPGTRSLFRASNFLLGLFGFTKCPPHSSMMRIVLSRVFGAAMIVGSLCFFVLQLTFAALRFFQMSDDSQAIHKRSSNSLITALEDFQSVFICLRGPVVLYMFFKNRHAFKEVERLSHRIVHLRKDKP</sequence>